<dbReference type="Proteomes" id="UP000187455">
    <property type="component" value="Unassembled WGS sequence"/>
</dbReference>
<name>A0A1R0H2P8_9FUNG</name>
<evidence type="ECO:0000313" key="4">
    <source>
        <dbReference type="Proteomes" id="UP000187455"/>
    </source>
</evidence>
<comment type="caution">
    <text evidence="3">The sequence shown here is derived from an EMBL/GenBank/DDBJ whole genome shotgun (WGS) entry which is preliminary data.</text>
</comment>
<protein>
    <submittedName>
        <fullName evidence="3">Uncharacterized protein</fullName>
    </submittedName>
</protein>
<feature type="signal peptide" evidence="2">
    <location>
        <begin position="1"/>
        <end position="20"/>
    </location>
</feature>
<accession>A0A1R0H2P8</accession>
<organism evidence="3 4">
    <name type="scientific">Smittium mucronatum</name>
    <dbReference type="NCBI Taxonomy" id="133383"/>
    <lineage>
        <taxon>Eukaryota</taxon>
        <taxon>Fungi</taxon>
        <taxon>Fungi incertae sedis</taxon>
        <taxon>Zoopagomycota</taxon>
        <taxon>Kickxellomycotina</taxon>
        <taxon>Harpellomycetes</taxon>
        <taxon>Harpellales</taxon>
        <taxon>Legeriomycetaceae</taxon>
        <taxon>Smittium</taxon>
    </lineage>
</organism>
<evidence type="ECO:0000256" key="1">
    <source>
        <dbReference type="SAM" id="MobiDB-lite"/>
    </source>
</evidence>
<feature type="chain" id="PRO_5012322302" evidence="2">
    <location>
        <begin position="21"/>
        <end position="594"/>
    </location>
</feature>
<dbReference type="AlphaFoldDB" id="A0A1R0H2P8"/>
<keyword evidence="2" id="KW-0732">Signal</keyword>
<feature type="region of interest" description="Disordered" evidence="1">
    <location>
        <begin position="103"/>
        <end position="125"/>
    </location>
</feature>
<keyword evidence="4" id="KW-1185">Reference proteome</keyword>
<proteinExistence type="predicted"/>
<evidence type="ECO:0000256" key="2">
    <source>
        <dbReference type="SAM" id="SignalP"/>
    </source>
</evidence>
<reference evidence="3 4" key="1">
    <citation type="journal article" date="2016" name="Mol. Biol. Evol.">
        <title>Genome-Wide Survey of Gut Fungi (Harpellales) Reveals the First Horizontally Transferred Ubiquitin Gene from a Mosquito Host.</title>
        <authorList>
            <person name="Wang Y."/>
            <person name="White M.M."/>
            <person name="Kvist S."/>
            <person name="Moncalvo J.M."/>
        </authorList>
    </citation>
    <scope>NUCLEOTIDE SEQUENCE [LARGE SCALE GENOMIC DNA]</scope>
    <source>
        <strain evidence="3 4">ALG-7-W6</strain>
    </source>
</reference>
<evidence type="ECO:0000313" key="3">
    <source>
        <dbReference type="EMBL" id="OLY83381.1"/>
    </source>
</evidence>
<dbReference type="EMBL" id="LSSL01000936">
    <property type="protein sequence ID" value="OLY83381.1"/>
    <property type="molecule type" value="Genomic_DNA"/>
</dbReference>
<feature type="compositionally biased region" description="Polar residues" evidence="1">
    <location>
        <begin position="104"/>
        <end position="120"/>
    </location>
</feature>
<sequence length="594" mass="68219">MKGLYIHYLFSLFIAVKCQSDKTESQPDTKLPNYKNKDIYINVSASKDTDQNNQVLENLFGINANNVNGNIKPASYKTGLDGNYAESQPYSVDFDIQDYLIGTQVDSDSPNNKGQSYYSDNDQDYPDMYSSEVYTPTRAQPSRMVTVTTTKFITSTIKRPFRYTDPLNYFDQDSGPRDDYVPLKIPSKPVMQCFYAKPSNSHLKGTTANVFHNPPANPNSPPQMYAVSQFDRNRDLLVSSMFSRFGTFQICLVSSPSSWESQYPPLPNHKHETFQNCPLLYIVFGPYKPDNYPPKTARPAFRPPYEPYTSLLQNAPSYQDNIQNYGLEYTQYTSPTPTGRADYYQQDSSAYSSAGYIDVPYSPTRLDITRPNMDKYTDDRPIYRDSVSNDYTPIYPTITPTYTTERLNYEYTSQGYPSTNLYYSTSLPVYPSTNFYYSTSYQGYSSEYPSYTPTYQTYTTAYSEYMPIYSSYTTPSQYYSEYSTRVPIYQTPNSPYQDYSFAYPTYAPPYQAYTTGYPDYITSTQGYYSEYPGYSTSPQGYYSAYPTYAPSYQAYTTGYPDYSTSTQGYYSANSDYSTPVPKYRPYPSITSFDF</sequence>
<gene>
    <name evidence="3" type="ORF">AYI68_g2481</name>
</gene>